<dbReference type="Proteomes" id="UP000016931">
    <property type="component" value="Unassembled WGS sequence"/>
</dbReference>
<dbReference type="GO" id="GO:0031957">
    <property type="term" value="F:very long-chain fatty acid-CoA ligase activity"/>
    <property type="evidence" value="ECO:0007669"/>
    <property type="project" value="TreeGrafter"/>
</dbReference>
<dbReference type="GO" id="GO:0006633">
    <property type="term" value="P:fatty acid biosynthetic process"/>
    <property type="evidence" value="ECO:0007669"/>
    <property type="project" value="TreeGrafter"/>
</dbReference>
<evidence type="ECO:0000259" key="1">
    <source>
        <dbReference type="PROSITE" id="PS50075"/>
    </source>
</evidence>
<dbReference type="OMA" id="LWPAFGM"/>
<organism evidence="2 3">
    <name type="scientific">Sphaerulina musiva (strain SO2202)</name>
    <name type="common">Poplar stem canker fungus</name>
    <name type="synonym">Septoria musiva</name>
    <dbReference type="NCBI Taxonomy" id="692275"/>
    <lineage>
        <taxon>Eukaryota</taxon>
        <taxon>Fungi</taxon>
        <taxon>Dikarya</taxon>
        <taxon>Ascomycota</taxon>
        <taxon>Pezizomycotina</taxon>
        <taxon>Dothideomycetes</taxon>
        <taxon>Dothideomycetidae</taxon>
        <taxon>Mycosphaerellales</taxon>
        <taxon>Mycosphaerellaceae</taxon>
        <taxon>Sphaerulina</taxon>
    </lineage>
</organism>
<gene>
    <name evidence="2" type="ORF">SEPMUDRAFT_155290</name>
</gene>
<dbReference type="eggNOG" id="KOG1202">
    <property type="taxonomic scope" value="Eukaryota"/>
</dbReference>
<dbReference type="RefSeq" id="XP_016762734.1">
    <property type="nucleotide sequence ID" value="XM_016907611.1"/>
</dbReference>
<dbReference type="InterPro" id="IPR029058">
    <property type="entry name" value="AB_hydrolase_fold"/>
</dbReference>
<dbReference type="HOGENOM" id="CLU_000022_23_6_1"/>
<dbReference type="InterPro" id="IPR009081">
    <property type="entry name" value="PP-bd_ACP"/>
</dbReference>
<dbReference type="Gene3D" id="3.30.300.30">
    <property type="match status" value="1"/>
</dbReference>
<dbReference type="eggNOG" id="KOG1176">
    <property type="taxonomic scope" value="Eukaryota"/>
</dbReference>
<dbReference type="InterPro" id="IPR036736">
    <property type="entry name" value="ACP-like_sf"/>
</dbReference>
<dbReference type="InterPro" id="IPR042099">
    <property type="entry name" value="ANL_N_sf"/>
</dbReference>
<dbReference type="OrthoDB" id="10253869at2759"/>
<dbReference type="Pfam" id="PF00975">
    <property type="entry name" value="Thioesterase"/>
    <property type="match status" value="1"/>
</dbReference>
<dbReference type="Pfam" id="PF00501">
    <property type="entry name" value="AMP-binding"/>
    <property type="match status" value="1"/>
</dbReference>
<name>M3CLE1_SPHMS</name>
<evidence type="ECO:0000313" key="2">
    <source>
        <dbReference type="EMBL" id="EMF14613.1"/>
    </source>
</evidence>
<dbReference type="InterPro" id="IPR045851">
    <property type="entry name" value="AMP-bd_C_sf"/>
</dbReference>
<feature type="domain" description="Carrier" evidence="1">
    <location>
        <begin position="563"/>
        <end position="641"/>
    </location>
</feature>
<dbReference type="EMBL" id="KB456262">
    <property type="protein sequence ID" value="EMF14613.1"/>
    <property type="molecule type" value="Genomic_DNA"/>
</dbReference>
<dbReference type="PANTHER" id="PTHR24096:SF267">
    <property type="entry name" value="MALONATE--COA LIGASE ACSF3, MITOCHONDRIAL"/>
    <property type="match status" value="1"/>
</dbReference>
<dbReference type="PANTHER" id="PTHR24096">
    <property type="entry name" value="LONG-CHAIN-FATTY-ACID--COA LIGASE"/>
    <property type="match status" value="1"/>
</dbReference>
<evidence type="ECO:0000313" key="3">
    <source>
        <dbReference type="Proteomes" id="UP000016931"/>
    </source>
</evidence>
<dbReference type="SUPFAM" id="SSF47336">
    <property type="entry name" value="ACP-like"/>
    <property type="match status" value="1"/>
</dbReference>
<reference evidence="2 3" key="1">
    <citation type="journal article" date="2012" name="PLoS Pathog.">
        <title>Diverse lifestyles and strategies of plant pathogenesis encoded in the genomes of eighteen Dothideomycetes fungi.</title>
        <authorList>
            <person name="Ohm R.A."/>
            <person name="Feau N."/>
            <person name="Henrissat B."/>
            <person name="Schoch C.L."/>
            <person name="Horwitz B.A."/>
            <person name="Barry K.W."/>
            <person name="Condon B.J."/>
            <person name="Copeland A.C."/>
            <person name="Dhillon B."/>
            <person name="Glaser F."/>
            <person name="Hesse C.N."/>
            <person name="Kosti I."/>
            <person name="LaButti K."/>
            <person name="Lindquist E.A."/>
            <person name="Lucas S."/>
            <person name="Salamov A.A."/>
            <person name="Bradshaw R.E."/>
            <person name="Ciuffetti L."/>
            <person name="Hamelin R.C."/>
            <person name="Kema G.H.J."/>
            <person name="Lawrence C."/>
            <person name="Scott J.A."/>
            <person name="Spatafora J.W."/>
            <person name="Turgeon B.G."/>
            <person name="de Wit P.J.G.M."/>
            <person name="Zhong S."/>
            <person name="Goodwin S.B."/>
            <person name="Grigoriev I.V."/>
        </authorList>
    </citation>
    <scope>NUCLEOTIDE SEQUENCE [LARGE SCALE GENOMIC DNA]</scope>
    <source>
        <strain evidence="2 3">SO2202</strain>
    </source>
</reference>
<proteinExistence type="predicted"/>
<dbReference type="InterPro" id="IPR020845">
    <property type="entry name" value="AMP-binding_CS"/>
</dbReference>
<protein>
    <submittedName>
        <fullName evidence="2">Acetyl-CoA synthetase-like protein</fullName>
    </submittedName>
</protein>
<dbReference type="GeneID" id="27904748"/>
<dbReference type="SUPFAM" id="SSF56801">
    <property type="entry name" value="Acetyl-CoA synthetase-like"/>
    <property type="match status" value="1"/>
</dbReference>
<keyword evidence="3" id="KW-1185">Reference proteome</keyword>
<dbReference type="Gene3D" id="1.10.1200.10">
    <property type="entry name" value="ACP-like"/>
    <property type="match status" value="1"/>
</dbReference>
<dbReference type="STRING" id="692275.M3CLE1"/>
<dbReference type="InterPro" id="IPR001031">
    <property type="entry name" value="Thioesterase"/>
</dbReference>
<dbReference type="SUPFAM" id="SSF53474">
    <property type="entry name" value="alpha/beta-Hydrolases"/>
    <property type="match status" value="1"/>
</dbReference>
<dbReference type="InterPro" id="IPR000873">
    <property type="entry name" value="AMP-dep_synth/lig_dom"/>
</dbReference>
<dbReference type="PROSITE" id="PS50075">
    <property type="entry name" value="CARRIER"/>
    <property type="match status" value="1"/>
</dbReference>
<dbReference type="PROSITE" id="PS00455">
    <property type="entry name" value="AMP_BINDING"/>
    <property type="match status" value="1"/>
</dbReference>
<dbReference type="Gene3D" id="3.40.50.12780">
    <property type="entry name" value="N-terminal domain of ligase-like"/>
    <property type="match status" value="1"/>
</dbReference>
<dbReference type="Pfam" id="PF00550">
    <property type="entry name" value="PP-binding"/>
    <property type="match status" value="1"/>
</dbReference>
<sequence>MPAEGEVQNLFDLLDQVVRNDDSTGIVSYPLHDTDHPRNLSYAELETLSTRRACALQQQHGFKTGGVILLHLRDHLDNVVWFWSVLMAGCVPALSSPLPIDSDQRRLHLAHLYQLFDDPMCLLRQTDFPNFTGYSDMSLLAVEHLEAAESSVGTIDLLQQQRTAAKPDDLTALMLTSGSTGNAKAVMLSHRQILASLAGKDSVTCLTTGTSLLNWIGMDHVAALTETHLLAMYRGLDQIHIQPADVVADPLLLLRMITKHRVARTVAPNFLLAGLLKSIEDADELSLNDINLTSLTQLVSGGEANPVQLCVELDQALRRLHAPSSVLQPAFGMTETCAGCTYNLECPARDVHSGMKFASLGEPVGGFEVRVAGSEDEDDRGTLQIRGPQVFSRYYNDHKATASAFTSDGWFDTGDQAFVDDSGNVHLIGRIKDHIRINGVTIVASDLESQLSALSLPGAVNDLYACFGFRPSPTDDEKLAVVYATTYANDDIRQRRATHEAIVTTTLRSHGISPYVVPVDKSEIQRSTLGKLPRAKLRQALQQGKLKSHVLANASDADHAEIEPRNECEAQLLGIFRETFGETIASSIGVRTPWYSLGITSIDLIRLRRKIELGLQLDLPLVKLLQCSTIEKLGVELQPRRRRDSVTEPDSGDEGSAAVTYDPVVELRAQGSKTPLWLFHPGVGEILVFIQLARRIHDRSVYGLRARGFNLGESFFESVDEAVQTYYRAIKKQQPRGPYALAGYSYGAMLAFETAKMLQGEGQGERVEFLASFNLPPHIKFRMQQLDWKSCALHLSHFLGLLHDPEAKDDSQGTGSKRRASIIQAVFDAAPPDRLQELELTSEDFAQWADLAHSMQSMARDYEPVGAVSTMDVFYCQPLAIVAQSKREWLDNHLCRWQEVASDVRFHEVGGEHYTMLDEEHVDGLTLLVGAPLRAAIAIASGPALVGTLLLSTLDSVPRSSALTSLLLPPPAHPQTIRPPPSLVVAPLVVRRRPPQAFYSGRKMRYISHWTAPPHPPNGSVQRMSLLVTV</sequence>
<accession>M3CLE1</accession>
<dbReference type="AlphaFoldDB" id="M3CLE1"/>
<dbReference type="Gene3D" id="3.40.50.1820">
    <property type="entry name" value="alpha/beta hydrolase"/>
    <property type="match status" value="1"/>
</dbReference>